<gene>
    <name evidence="1" type="ORF">E4635_02310</name>
</gene>
<sequence length="161" mass="18820">MKRKLLLILILGIFCNCEKKKEIYKYNENLKVKDEIQKLVTDLAIGANIYEMETNSDSNKEFKELLAVATDEDLVGLTDHKDPTIRCYAFRGLAERDYPKVKEIFMDHMNDLAIVTRSYFATSTTMDVRSYYLEHLHPALNQKYKFTSDEYVDMIKELGVE</sequence>
<organism evidence="1 2">
    <name type="scientific">Flavobacterium humi</name>
    <dbReference type="NCBI Taxonomy" id="2562683"/>
    <lineage>
        <taxon>Bacteria</taxon>
        <taxon>Pseudomonadati</taxon>
        <taxon>Bacteroidota</taxon>
        <taxon>Flavobacteriia</taxon>
        <taxon>Flavobacteriales</taxon>
        <taxon>Flavobacteriaceae</taxon>
        <taxon>Flavobacterium</taxon>
    </lineage>
</organism>
<accession>A0A4Z0LD42</accession>
<keyword evidence="2" id="KW-1185">Reference proteome</keyword>
<comment type="caution">
    <text evidence="1">The sequence shown here is derived from an EMBL/GenBank/DDBJ whole genome shotgun (WGS) entry which is preliminary data.</text>
</comment>
<dbReference type="RefSeq" id="WP_135524991.1">
    <property type="nucleotide sequence ID" value="NZ_SRLH01000001.1"/>
</dbReference>
<dbReference type="AlphaFoldDB" id="A0A4Z0LD42"/>
<dbReference type="Proteomes" id="UP000297407">
    <property type="component" value="Unassembled WGS sequence"/>
</dbReference>
<name>A0A4Z0LD42_9FLAO</name>
<protein>
    <submittedName>
        <fullName evidence="1">Uncharacterized protein</fullName>
    </submittedName>
</protein>
<dbReference type="EMBL" id="SRLH01000001">
    <property type="protein sequence ID" value="TGD59784.1"/>
    <property type="molecule type" value="Genomic_DNA"/>
</dbReference>
<proteinExistence type="predicted"/>
<dbReference type="OrthoDB" id="1349327at2"/>
<evidence type="ECO:0000313" key="1">
    <source>
        <dbReference type="EMBL" id="TGD59784.1"/>
    </source>
</evidence>
<evidence type="ECO:0000313" key="2">
    <source>
        <dbReference type="Proteomes" id="UP000297407"/>
    </source>
</evidence>
<reference evidence="1 2" key="1">
    <citation type="submission" date="2019-04" db="EMBL/GenBank/DDBJ databases">
        <title>Flavobacterium sp. strain DS2-A Genome sequencing and assembly.</title>
        <authorList>
            <person name="Kim I."/>
        </authorList>
    </citation>
    <scope>NUCLEOTIDE SEQUENCE [LARGE SCALE GENOMIC DNA]</scope>
    <source>
        <strain evidence="1 2">DS2-A</strain>
    </source>
</reference>